<feature type="domain" description="SusD-like N-terminal" evidence="8">
    <location>
        <begin position="41"/>
        <end position="212"/>
    </location>
</feature>
<evidence type="ECO:0000256" key="6">
    <source>
        <dbReference type="SAM" id="SignalP"/>
    </source>
</evidence>
<evidence type="ECO:0000259" key="7">
    <source>
        <dbReference type="Pfam" id="PF07980"/>
    </source>
</evidence>
<dbReference type="OrthoDB" id="1031584at2"/>
<evidence type="ECO:0000256" key="5">
    <source>
        <dbReference type="ARBA" id="ARBA00023237"/>
    </source>
</evidence>
<proteinExistence type="inferred from homology"/>
<evidence type="ECO:0000256" key="2">
    <source>
        <dbReference type="ARBA" id="ARBA00006275"/>
    </source>
</evidence>
<feature type="chain" id="PRO_5012670860" description="RagB/SusD family nutrient uptake outer membrane protein" evidence="6">
    <location>
        <begin position="21"/>
        <end position="602"/>
    </location>
</feature>
<protein>
    <recommendedName>
        <fullName evidence="11">RagB/SusD family nutrient uptake outer membrane protein</fullName>
    </recommendedName>
</protein>
<gene>
    <name evidence="9" type="ORF">PMEL_200309</name>
</gene>
<accession>A0A250KL50</accession>
<dbReference type="SUPFAM" id="SSF48452">
    <property type="entry name" value="TPR-like"/>
    <property type="match status" value="1"/>
</dbReference>
<organism evidence="9 10">
    <name type="scientific">Prevotella melaninogenica</name>
    <dbReference type="NCBI Taxonomy" id="28132"/>
    <lineage>
        <taxon>Bacteria</taxon>
        <taxon>Pseudomonadati</taxon>
        <taxon>Bacteroidota</taxon>
        <taxon>Bacteroidia</taxon>
        <taxon>Bacteroidales</taxon>
        <taxon>Prevotellaceae</taxon>
        <taxon>Prevotella</taxon>
    </lineage>
</organism>
<dbReference type="EMBL" id="AP018050">
    <property type="protein sequence ID" value="BBA29785.1"/>
    <property type="molecule type" value="Genomic_DNA"/>
</dbReference>
<sequence>MKLKYICLALLSATTLTSCFDLDKSPEGVLSTVNPFTSLGEMNSYLDQFYQTGVKAQDFNSWGSGGIAGIDMNSDNMASGSVNTRLNGGLTLANAGKLSHYYNIRNVNFFLNNLNFKDKNSAAYKQCVGEAYYFRAWFYFQLFKNYGKIAWVNRPLEPQEEEMNQPQQERTVIADSILADLDKAIANLNLQNSSATMRIHKDVARAFKSEVALYEATWEKYHKAKNDAFFDPTVTDAKIKSYLDQCVEACKDVVDRGVWKIYTTGNTLNDYRVIFQTEDLSNNSEVLWFKRYDGVNVGNSVDRYLNQGGGSSGVTASLVDDYLTIDGKPFVGPAVLTAKATFGDELKPTVRDPRLCQTVCMPGQILRPDQGGYVVPPLNGSGYNKNETGYSMLKHVQIDYKGSLDQEGKGSTPAIQYRYADILLNYAEALAELDGAANASQIITILKPLRDRVGMPAVDFDREYNTEADYPFRNLDKYLQAVRRERRVEQACEGRRLDDIFRWAAADELIVGKRAHGALFIGSNLEHHAKYGTSLVYDKPSGNNIYLSGKPGDAQRYVLPVNPSGYETGWKFNPKRDYLLPFETRMLTLTNNLWKQNPGWDK</sequence>
<name>A0A250KL50_9BACT</name>
<evidence type="ECO:0000313" key="9">
    <source>
        <dbReference type="EMBL" id="BBA29785.1"/>
    </source>
</evidence>
<dbReference type="AlphaFoldDB" id="A0A250KL50"/>
<feature type="domain" description="RagB/SusD" evidence="7">
    <location>
        <begin position="296"/>
        <end position="600"/>
    </location>
</feature>
<evidence type="ECO:0000256" key="3">
    <source>
        <dbReference type="ARBA" id="ARBA00022729"/>
    </source>
</evidence>
<evidence type="ECO:0000313" key="10">
    <source>
        <dbReference type="Proteomes" id="UP000267517"/>
    </source>
</evidence>
<dbReference type="Pfam" id="PF07980">
    <property type="entry name" value="SusD_RagB"/>
    <property type="match status" value="1"/>
</dbReference>
<keyword evidence="3 6" id="KW-0732">Signal</keyword>
<evidence type="ECO:0000256" key="4">
    <source>
        <dbReference type="ARBA" id="ARBA00023136"/>
    </source>
</evidence>
<evidence type="ECO:0000256" key="1">
    <source>
        <dbReference type="ARBA" id="ARBA00004442"/>
    </source>
</evidence>
<evidence type="ECO:0008006" key="11">
    <source>
        <dbReference type="Google" id="ProtNLM"/>
    </source>
</evidence>
<dbReference type="Pfam" id="PF14322">
    <property type="entry name" value="SusD-like_3"/>
    <property type="match status" value="1"/>
</dbReference>
<evidence type="ECO:0000259" key="8">
    <source>
        <dbReference type="Pfam" id="PF14322"/>
    </source>
</evidence>
<dbReference type="RefSeq" id="WP_120174921.1">
    <property type="nucleotide sequence ID" value="NZ_AP018050.1"/>
</dbReference>
<dbReference type="InterPro" id="IPR033985">
    <property type="entry name" value="SusD-like_N"/>
</dbReference>
<feature type="signal peptide" evidence="6">
    <location>
        <begin position="1"/>
        <end position="20"/>
    </location>
</feature>
<dbReference type="PROSITE" id="PS51257">
    <property type="entry name" value="PROKAR_LIPOPROTEIN"/>
    <property type="match status" value="1"/>
</dbReference>
<comment type="subcellular location">
    <subcellularLocation>
        <location evidence="1">Cell outer membrane</location>
    </subcellularLocation>
</comment>
<dbReference type="InterPro" id="IPR012944">
    <property type="entry name" value="SusD_RagB_dom"/>
</dbReference>
<dbReference type="InterPro" id="IPR011990">
    <property type="entry name" value="TPR-like_helical_dom_sf"/>
</dbReference>
<dbReference type="GO" id="GO:0009279">
    <property type="term" value="C:cell outer membrane"/>
    <property type="evidence" value="ECO:0007669"/>
    <property type="project" value="UniProtKB-SubCell"/>
</dbReference>
<comment type="similarity">
    <text evidence="2">Belongs to the SusD family.</text>
</comment>
<dbReference type="Proteomes" id="UP000267517">
    <property type="component" value="Chromosome II"/>
</dbReference>
<keyword evidence="4" id="KW-0472">Membrane</keyword>
<reference evidence="9 10" key="1">
    <citation type="submission" date="2017-05" db="EMBL/GenBank/DDBJ databases">
        <title>whole genome sequence of Prevotella melaninogenica GAI 07411.</title>
        <authorList>
            <person name="Kondo Y."/>
            <person name="Hoshino T."/>
        </authorList>
    </citation>
    <scope>NUCLEOTIDE SEQUENCE [LARGE SCALE GENOMIC DNA]</scope>
    <source>
        <strain evidence="9 10">GAI 07411</strain>
    </source>
</reference>
<dbReference type="Gene3D" id="1.25.40.390">
    <property type="match status" value="1"/>
</dbReference>
<keyword evidence="5" id="KW-0998">Cell outer membrane</keyword>